<feature type="transmembrane region" description="Helical" evidence="2">
    <location>
        <begin position="41"/>
        <end position="60"/>
    </location>
</feature>
<dbReference type="EMBL" id="SNXY01000010">
    <property type="protein sequence ID" value="TDP82401.1"/>
    <property type="molecule type" value="Genomic_DNA"/>
</dbReference>
<accession>A0A4R6R8N6</accession>
<keyword evidence="2" id="KW-0812">Transmembrane</keyword>
<feature type="region of interest" description="Disordered" evidence="1">
    <location>
        <begin position="1"/>
        <end position="33"/>
    </location>
</feature>
<feature type="compositionally biased region" description="Basic and acidic residues" evidence="1">
    <location>
        <begin position="1"/>
        <end position="19"/>
    </location>
</feature>
<dbReference type="AlphaFoldDB" id="A0A4R6R8N6"/>
<keyword evidence="4" id="KW-1185">Reference proteome</keyword>
<dbReference type="Proteomes" id="UP000294547">
    <property type="component" value="Unassembled WGS sequence"/>
</dbReference>
<dbReference type="RefSeq" id="WP_126539413.1">
    <property type="nucleotide sequence ID" value="NZ_BSPM01000007.1"/>
</dbReference>
<evidence type="ECO:0000313" key="3">
    <source>
        <dbReference type="EMBL" id="TDP82401.1"/>
    </source>
</evidence>
<comment type="caution">
    <text evidence="3">The sequence shown here is derived from an EMBL/GenBank/DDBJ whole genome shotgun (WGS) entry which is preliminary data.</text>
</comment>
<reference evidence="3 4" key="1">
    <citation type="submission" date="2019-03" db="EMBL/GenBank/DDBJ databases">
        <title>Genomic Encyclopedia of Type Strains, Phase IV (KMG-IV): sequencing the most valuable type-strain genomes for metagenomic binning, comparative biology and taxonomic classification.</title>
        <authorList>
            <person name="Goeker M."/>
        </authorList>
    </citation>
    <scope>NUCLEOTIDE SEQUENCE [LARGE SCALE GENOMIC DNA]</scope>
    <source>
        <strain evidence="3 4">DSM 102969</strain>
    </source>
</reference>
<gene>
    <name evidence="3" type="ORF">EDD54_3668</name>
</gene>
<sequence>MTYEPDRTTSARTSGDGRDPAAPVRNPTEARQGTPLGRMRLVLAIGIVGVAVAFLIAYWATRP</sequence>
<evidence type="ECO:0000256" key="2">
    <source>
        <dbReference type="SAM" id="Phobius"/>
    </source>
</evidence>
<keyword evidence="2" id="KW-0472">Membrane</keyword>
<proteinExistence type="predicted"/>
<evidence type="ECO:0000256" key="1">
    <source>
        <dbReference type="SAM" id="MobiDB-lite"/>
    </source>
</evidence>
<organism evidence="3 4">
    <name type="scientific">Oharaeibacter diazotrophicus</name>
    <dbReference type="NCBI Taxonomy" id="1920512"/>
    <lineage>
        <taxon>Bacteria</taxon>
        <taxon>Pseudomonadati</taxon>
        <taxon>Pseudomonadota</taxon>
        <taxon>Alphaproteobacteria</taxon>
        <taxon>Hyphomicrobiales</taxon>
        <taxon>Pleomorphomonadaceae</taxon>
        <taxon>Oharaeibacter</taxon>
    </lineage>
</organism>
<name>A0A4R6R8N6_9HYPH</name>
<keyword evidence="2" id="KW-1133">Transmembrane helix</keyword>
<evidence type="ECO:0000313" key="4">
    <source>
        <dbReference type="Proteomes" id="UP000294547"/>
    </source>
</evidence>
<protein>
    <submittedName>
        <fullName evidence="3">Uncharacterized protein</fullName>
    </submittedName>
</protein>